<protein>
    <recommendedName>
        <fullName evidence="4">Shikimate dehydrogenase substrate binding N-terminal domain-containing protein</fullName>
    </recommendedName>
</protein>
<keyword evidence="2" id="KW-0560">Oxidoreductase</keyword>
<keyword evidence="3" id="KW-0028">Amino-acid biosynthesis</keyword>
<comment type="caution">
    <text evidence="5">The sequence shown here is derived from an EMBL/GenBank/DDBJ whole genome shotgun (WGS) entry which is preliminary data.</text>
</comment>
<dbReference type="SUPFAM" id="SSF53223">
    <property type="entry name" value="Aminoacid dehydrogenase-like, N-terminal domain"/>
    <property type="match status" value="1"/>
</dbReference>
<proteinExistence type="predicted"/>
<dbReference type="Gene3D" id="3.40.50.720">
    <property type="entry name" value="NAD(P)-binding Rossmann-like Domain"/>
    <property type="match status" value="1"/>
</dbReference>
<dbReference type="Proteomes" id="UP001302274">
    <property type="component" value="Unassembled WGS sequence"/>
</dbReference>
<name>A0ABU5VNQ5_9BACT</name>
<evidence type="ECO:0000313" key="6">
    <source>
        <dbReference type="Proteomes" id="UP001302274"/>
    </source>
</evidence>
<dbReference type="RefSeq" id="WP_323574135.1">
    <property type="nucleotide sequence ID" value="NZ_JAYGJQ010000001.1"/>
</dbReference>
<keyword evidence="6" id="KW-1185">Reference proteome</keyword>
<keyword evidence="3" id="KW-0057">Aromatic amino acid biosynthesis</keyword>
<dbReference type="InterPro" id="IPR036291">
    <property type="entry name" value="NAD(P)-bd_dom_sf"/>
</dbReference>
<gene>
    <name evidence="5" type="ORF">SHI21_00545</name>
</gene>
<dbReference type="PANTHER" id="PTHR21089:SF1">
    <property type="entry name" value="BIFUNCTIONAL 3-DEHYDROQUINATE DEHYDRATASE_SHIKIMATE DEHYDROGENASE, CHLOROPLASTIC"/>
    <property type="match status" value="1"/>
</dbReference>
<dbReference type="InterPro" id="IPR022893">
    <property type="entry name" value="Shikimate_DH_fam"/>
</dbReference>
<dbReference type="EMBL" id="JAYGJQ010000001">
    <property type="protein sequence ID" value="MEA9354671.1"/>
    <property type="molecule type" value="Genomic_DNA"/>
</dbReference>
<evidence type="ECO:0000259" key="4">
    <source>
        <dbReference type="Pfam" id="PF08501"/>
    </source>
</evidence>
<comment type="pathway">
    <text evidence="1">Metabolic intermediate biosynthesis; chorismate biosynthesis; chorismate from D-erythrose 4-phosphate and phosphoenolpyruvate: step 4/7.</text>
</comment>
<dbReference type="Gene3D" id="3.40.50.10860">
    <property type="entry name" value="Leucine Dehydrogenase, chain A, domain 1"/>
    <property type="match status" value="1"/>
</dbReference>
<dbReference type="Pfam" id="PF08501">
    <property type="entry name" value="Shikimate_dh_N"/>
    <property type="match status" value="1"/>
</dbReference>
<dbReference type="InterPro" id="IPR013708">
    <property type="entry name" value="Shikimate_DH-bd_N"/>
</dbReference>
<reference evidence="5 6" key="1">
    <citation type="submission" date="2023-11" db="EMBL/GenBank/DDBJ databases">
        <title>A Novel Polar Bacteriovorax (B. antarcticus) Isolated from the Biocrust in Antarctica.</title>
        <authorList>
            <person name="Mun W."/>
            <person name="Choi S.Y."/>
            <person name="Mitchell R.J."/>
        </authorList>
    </citation>
    <scope>NUCLEOTIDE SEQUENCE [LARGE SCALE GENOMIC DNA]</scope>
    <source>
        <strain evidence="5 6">PP10</strain>
    </source>
</reference>
<feature type="domain" description="Shikimate dehydrogenase substrate binding N-terminal" evidence="4">
    <location>
        <begin position="6"/>
        <end position="83"/>
    </location>
</feature>
<accession>A0ABU5VNQ5</accession>
<evidence type="ECO:0000256" key="1">
    <source>
        <dbReference type="ARBA" id="ARBA00004871"/>
    </source>
</evidence>
<evidence type="ECO:0000256" key="2">
    <source>
        <dbReference type="ARBA" id="ARBA00023002"/>
    </source>
</evidence>
<evidence type="ECO:0000256" key="3">
    <source>
        <dbReference type="ARBA" id="ARBA00023141"/>
    </source>
</evidence>
<sequence>MNKYALVGKDISHSRSPEMYRKLISPSVHYDLLDYKTAEEIPSALDLLNIYDGINITSPYKKHFLTQVELTSTALEIGAINCLKKKKGKVIGENTDYLAIVDILKEMQKDYGDLEVIILGDGVMASVARLALKNLGLSFKVLSRKQTNNFNQLNLIEHFQSPTALPVVINTCAREFIFNGIIPNRALFWDFNYNFSQHSSTIPGKVHKYVDGLEMLERQALYAVAFWSK</sequence>
<dbReference type="SUPFAM" id="SSF51735">
    <property type="entry name" value="NAD(P)-binding Rossmann-fold domains"/>
    <property type="match status" value="1"/>
</dbReference>
<dbReference type="InterPro" id="IPR046346">
    <property type="entry name" value="Aminoacid_DH-like_N_sf"/>
</dbReference>
<organism evidence="5 6">
    <name type="scientific">Bacteriovorax antarcticus</name>
    <dbReference type="NCBI Taxonomy" id="3088717"/>
    <lineage>
        <taxon>Bacteria</taxon>
        <taxon>Pseudomonadati</taxon>
        <taxon>Bdellovibrionota</taxon>
        <taxon>Bacteriovoracia</taxon>
        <taxon>Bacteriovoracales</taxon>
        <taxon>Bacteriovoracaceae</taxon>
        <taxon>Bacteriovorax</taxon>
    </lineage>
</organism>
<dbReference type="PANTHER" id="PTHR21089">
    <property type="entry name" value="SHIKIMATE DEHYDROGENASE"/>
    <property type="match status" value="1"/>
</dbReference>
<evidence type="ECO:0000313" key="5">
    <source>
        <dbReference type="EMBL" id="MEA9354671.1"/>
    </source>
</evidence>